<dbReference type="KEGG" id="melm:C7H73_12705"/>
<evidence type="ECO:0000313" key="6">
    <source>
        <dbReference type="EMBL" id="AVP58439.1"/>
    </source>
</evidence>
<sequence>MQALWMVLAAFLFASMGLCVKIASAWFTAAELVFWRGLIGMALLALLARRQGVGLATRYPGMHAWRSLVGVISLGAWFYAIAFLPLATGATLNYMSSVWIAAFITGGALLAWRPSAGTPRPLLQVPLVLTVLVGFAGVLLMLRPSVGEGQGFAGTVGLLSGFCAALAYMQVSALSRLGEPEARTVFYFALGSAVAGGAATLATGASPWPGWAALWLLPLGLLAAGGQLCMTLAYSRALTPRATLVVANLQYTGIIFASFYGVLVFGDDLPPIAWAGMALIAASGITASVLRARGAAGD</sequence>
<feature type="transmembrane region" description="Helical" evidence="5">
    <location>
        <begin position="272"/>
        <end position="290"/>
    </location>
</feature>
<dbReference type="OrthoDB" id="8524934at2"/>
<evidence type="ECO:0000313" key="7">
    <source>
        <dbReference type="Proteomes" id="UP000241829"/>
    </source>
</evidence>
<keyword evidence="4 5" id="KW-0472">Membrane</keyword>
<gene>
    <name evidence="6" type="ORF">C7H73_12705</name>
</gene>
<dbReference type="InterPro" id="IPR037185">
    <property type="entry name" value="EmrE-like"/>
</dbReference>
<dbReference type="Proteomes" id="UP000241829">
    <property type="component" value="Chromosome"/>
</dbReference>
<feature type="transmembrane region" description="Helical" evidence="5">
    <location>
        <begin position="68"/>
        <end position="88"/>
    </location>
</feature>
<feature type="transmembrane region" description="Helical" evidence="5">
    <location>
        <begin position="29"/>
        <end position="48"/>
    </location>
</feature>
<feature type="transmembrane region" description="Helical" evidence="5">
    <location>
        <begin position="211"/>
        <end position="233"/>
    </location>
</feature>
<feature type="transmembrane region" description="Helical" evidence="5">
    <location>
        <begin position="245"/>
        <end position="266"/>
    </location>
</feature>
<dbReference type="RefSeq" id="WP_106846987.1">
    <property type="nucleotide sequence ID" value="NZ_CP027792.1"/>
</dbReference>
<feature type="transmembrane region" description="Helical" evidence="5">
    <location>
        <begin position="124"/>
        <end position="146"/>
    </location>
</feature>
<evidence type="ECO:0000256" key="1">
    <source>
        <dbReference type="ARBA" id="ARBA00004141"/>
    </source>
</evidence>
<protein>
    <submittedName>
        <fullName evidence="6">EamA family transporter</fullName>
    </submittedName>
</protein>
<evidence type="ECO:0000256" key="5">
    <source>
        <dbReference type="SAM" id="Phobius"/>
    </source>
</evidence>
<comment type="subcellular location">
    <subcellularLocation>
        <location evidence="1">Membrane</location>
        <topology evidence="1">Multi-pass membrane protein</topology>
    </subcellularLocation>
</comment>
<dbReference type="PANTHER" id="PTHR22911:SF6">
    <property type="entry name" value="SOLUTE CARRIER FAMILY 35 MEMBER G1"/>
    <property type="match status" value="1"/>
</dbReference>
<reference evidence="7" key="1">
    <citation type="submission" date="2018-03" db="EMBL/GenBank/DDBJ databases">
        <title>Genome sequencing of Melaminivora sp. strain SC2-7.</title>
        <authorList>
            <person name="Kim S.-J."/>
            <person name="Heo J."/>
            <person name="Ahn J.-H."/>
            <person name="Kwon S.-W."/>
        </authorList>
    </citation>
    <scope>NUCLEOTIDE SEQUENCE [LARGE SCALE GENOMIC DNA]</scope>
    <source>
        <strain evidence="7">SC2-7</strain>
    </source>
</reference>
<dbReference type="GO" id="GO:0016020">
    <property type="term" value="C:membrane"/>
    <property type="evidence" value="ECO:0007669"/>
    <property type="project" value="UniProtKB-SubCell"/>
</dbReference>
<dbReference type="SUPFAM" id="SSF103481">
    <property type="entry name" value="Multidrug resistance efflux transporter EmrE"/>
    <property type="match status" value="1"/>
</dbReference>
<accession>A0A2P1NN03</accession>
<keyword evidence="2 5" id="KW-0812">Transmembrane</keyword>
<dbReference type="EMBL" id="CP027792">
    <property type="protein sequence ID" value="AVP58439.1"/>
    <property type="molecule type" value="Genomic_DNA"/>
</dbReference>
<evidence type="ECO:0000256" key="4">
    <source>
        <dbReference type="ARBA" id="ARBA00023136"/>
    </source>
</evidence>
<dbReference type="AlphaFoldDB" id="A0A2P1NN03"/>
<feature type="transmembrane region" description="Helical" evidence="5">
    <location>
        <begin position="185"/>
        <end position="205"/>
    </location>
</feature>
<name>A0A2P1NN03_9BURK</name>
<proteinExistence type="predicted"/>
<keyword evidence="3 5" id="KW-1133">Transmembrane helix</keyword>
<feature type="transmembrane region" description="Helical" evidence="5">
    <location>
        <begin position="94"/>
        <end position="112"/>
    </location>
</feature>
<evidence type="ECO:0000256" key="3">
    <source>
        <dbReference type="ARBA" id="ARBA00022989"/>
    </source>
</evidence>
<evidence type="ECO:0000256" key="2">
    <source>
        <dbReference type="ARBA" id="ARBA00022692"/>
    </source>
</evidence>
<feature type="transmembrane region" description="Helical" evidence="5">
    <location>
        <begin position="152"/>
        <end position="173"/>
    </location>
</feature>
<keyword evidence="7" id="KW-1185">Reference proteome</keyword>
<organism evidence="6 7">
    <name type="scientific">Pulveribacter suum</name>
    <dbReference type="NCBI Taxonomy" id="2116657"/>
    <lineage>
        <taxon>Bacteria</taxon>
        <taxon>Pseudomonadati</taxon>
        <taxon>Pseudomonadota</taxon>
        <taxon>Betaproteobacteria</taxon>
        <taxon>Burkholderiales</taxon>
        <taxon>Comamonadaceae</taxon>
        <taxon>Pulveribacter</taxon>
    </lineage>
</organism>
<dbReference type="PANTHER" id="PTHR22911">
    <property type="entry name" value="ACYL-MALONYL CONDENSING ENZYME-RELATED"/>
    <property type="match status" value="1"/>
</dbReference>